<evidence type="ECO:0000313" key="5">
    <source>
        <dbReference type="EMBL" id="KAK8234019.1"/>
    </source>
</evidence>
<feature type="region of interest" description="Disordered" evidence="3">
    <location>
        <begin position="161"/>
        <end position="181"/>
    </location>
</feature>
<dbReference type="SMART" id="SM01110">
    <property type="entry name" value="Cutinase"/>
    <property type="match status" value="1"/>
</dbReference>
<keyword evidence="1" id="KW-0378">Hydrolase</keyword>
<feature type="chain" id="PRO_5045129560" evidence="4">
    <location>
        <begin position="22"/>
        <end position="241"/>
    </location>
</feature>
<dbReference type="SUPFAM" id="SSF53474">
    <property type="entry name" value="alpha/beta-Hydrolases"/>
    <property type="match status" value="1"/>
</dbReference>
<evidence type="ECO:0000256" key="2">
    <source>
        <dbReference type="ARBA" id="ARBA00023157"/>
    </source>
</evidence>
<keyword evidence="4" id="KW-0732">Signal</keyword>
<evidence type="ECO:0000313" key="6">
    <source>
        <dbReference type="Proteomes" id="UP001492380"/>
    </source>
</evidence>
<accession>A0ABR1YNE1</accession>
<reference evidence="5 6" key="1">
    <citation type="submission" date="2024-04" db="EMBL/GenBank/DDBJ databases">
        <title>Phyllosticta paracitricarpa is synonymous to the EU quarantine fungus P. citricarpa based on phylogenomic analyses.</title>
        <authorList>
            <consortium name="Lawrence Berkeley National Laboratory"/>
            <person name="Van Ingen-Buijs V.A."/>
            <person name="Van Westerhoven A.C."/>
            <person name="Haridas S."/>
            <person name="Skiadas P."/>
            <person name="Martin F."/>
            <person name="Groenewald J.Z."/>
            <person name="Crous P.W."/>
            <person name="Seidl M.F."/>
        </authorList>
    </citation>
    <scope>NUCLEOTIDE SEQUENCE [LARGE SCALE GENOMIC DNA]</scope>
    <source>
        <strain evidence="5 6">CBS 123374</strain>
    </source>
</reference>
<dbReference type="Gene3D" id="3.40.50.1820">
    <property type="entry name" value="alpha/beta hydrolase"/>
    <property type="match status" value="1"/>
</dbReference>
<proteinExistence type="predicted"/>
<dbReference type="InterPro" id="IPR029058">
    <property type="entry name" value="AB_hydrolase_fold"/>
</dbReference>
<dbReference type="EMBL" id="JBBWRZ010000006">
    <property type="protein sequence ID" value="KAK8234019.1"/>
    <property type="molecule type" value="Genomic_DNA"/>
</dbReference>
<feature type="signal peptide" evidence="4">
    <location>
        <begin position="1"/>
        <end position="21"/>
    </location>
</feature>
<evidence type="ECO:0000256" key="1">
    <source>
        <dbReference type="ARBA" id="ARBA00022801"/>
    </source>
</evidence>
<evidence type="ECO:0000256" key="3">
    <source>
        <dbReference type="SAM" id="MobiDB-lite"/>
    </source>
</evidence>
<evidence type="ECO:0000256" key="4">
    <source>
        <dbReference type="SAM" id="SignalP"/>
    </source>
</evidence>
<keyword evidence="2" id="KW-1015">Disulfide bond</keyword>
<organism evidence="5 6">
    <name type="scientific">Phyllosticta capitalensis</name>
    <dbReference type="NCBI Taxonomy" id="121624"/>
    <lineage>
        <taxon>Eukaryota</taxon>
        <taxon>Fungi</taxon>
        <taxon>Dikarya</taxon>
        <taxon>Ascomycota</taxon>
        <taxon>Pezizomycotina</taxon>
        <taxon>Dothideomycetes</taxon>
        <taxon>Dothideomycetes incertae sedis</taxon>
        <taxon>Botryosphaeriales</taxon>
        <taxon>Phyllostictaceae</taxon>
        <taxon>Phyllosticta</taxon>
    </lineage>
</organism>
<dbReference type="PANTHER" id="PTHR33630">
    <property type="entry name" value="CUTINASE RV1984C-RELATED-RELATED"/>
    <property type="match status" value="1"/>
</dbReference>
<comment type="caution">
    <text evidence="5">The sequence shown here is derived from an EMBL/GenBank/DDBJ whole genome shotgun (WGS) entry which is preliminary data.</text>
</comment>
<dbReference type="InterPro" id="IPR000675">
    <property type="entry name" value="Cutinase/axe"/>
</dbReference>
<dbReference type="Pfam" id="PF01083">
    <property type="entry name" value="Cutinase"/>
    <property type="match status" value="1"/>
</dbReference>
<name>A0ABR1YNE1_9PEZI</name>
<protein>
    <submittedName>
        <fullName evidence="5">Cutinase</fullName>
    </submittedName>
</protein>
<dbReference type="PANTHER" id="PTHR33630:SF9">
    <property type="entry name" value="CUTINASE 4"/>
    <property type="match status" value="1"/>
</dbReference>
<dbReference type="Proteomes" id="UP001492380">
    <property type="component" value="Unassembled WGS sequence"/>
</dbReference>
<keyword evidence="6" id="KW-1185">Reference proteome</keyword>
<gene>
    <name evidence="5" type="ORF">HDK90DRAFT_554271</name>
</gene>
<sequence>MHLHALLPLLALPLPIISSPAASPPRLIVRQIKCAPIHIIAARESLQGPGPGSIGSLAQLIQDANPGTTLESVDYPATLDNYDSSSREGTKKTTESLTSYAKACPCAQIVMLGYSQGAHVIGDTLCGGGEYLGIPKSPPVDKAVSDRVFAIVFMGDPRHVPGQPFDQGTADQPGTFPRPPDISCEPFQRRLVSYCDRNDTYCASGQDIVTHLTYTDRYNQKGLDFVNSKLVKVGGGKQGEL</sequence>